<dbReference type="Proteomes" id="UP000294588">
    <property type="component" value="Unassembled WGS sequence"/>
</dbReference>
<protein>
    <submittedName>
        <fullName evidence="1">ComF family protein</fullName>
    </submittedName>
</protein>
<comment type="caution">
    <text evidence="1">The sequence shown here is derived from an EMBL/GenBank/DDBJ whole genome shotgun (WGS) entry which is preliminary data.</text>
</comment>
<sequence>MMEEKSLLHWKNTLISIDKLFFPPVCLACNQRIESVKEVLCSECKELLSPITINYCDKCGAPMIDYSCAYCSENDFVFDIARAAFIYQSPVRELIHNFKYNAFLAPASFFSQAIMELPEADKFANNFDLITAVPLHRVRKRERGYNQSELIAKKLAIKWNIPYAEPVKRYLPTPSQTTLNAEERVNNLKNAFRLKKNADVKGKKIILVDDVFTTGTTVNEVSRVLKEAGASKVAVLTAARAI</sequence>
<proteinExistence type="predicted"/>
<dbReference type="EMBL" id="SMOG01000004">
    <property type="protein sequence ID" value="TDF73659.1"/>
    <property type="molecule type" value="Genomic_DNA"/>
</dbReference>
<reference evidence="1" key="1">
    <citation type="submission" date="2019-03" db="EMBL/GenBank/DDBJ databases">
        <title>Candidatus Syntrophosphaera thermopropionivorans: a novel player in syntrophic propionate oxidation during anaerobic digestion.</title>
        <authorList>
            <person name="Dyksma S."/>
        </authorList>
    </citation>
    <scope>NUCLEOTIDE SEQUENCE</scope>
    <source>
        <strain evidence="1">W5</strain>
    </source>
</reference>
<evidence type="ECO:0000313" key="2">
    <source>
        <dbReference type="Proteomes" id="UP000294588"/>
    </source>
</evidence>
<gene>
    <name evidence="1" type="ORF">E0946_02555</name>
</gene>
<keyword evidence="2" id="KW-1185">Reference proteome</keyword>
<accession>A0AC61QJZ8</accession>
<evidence type="ECO:0000313" key="1">
    <source>
        <dbReference type="EMBL" id="TDF73659.1"/>
    </source>
</evidence>
<name>A0AC61QJZ8_9BACT</name>
<organism evidence="1 2">
    <name type="scientific">Candidatus Syntrophosphaera thermopropionivorans</name>
    <dbReference type="NCBI Taxonomy" id="2593015"/>
    <lineage>
        <taxon>Bacteria</taxon>
        <taxon>Pseudomonadati</taxon>
        <taxon>Candidatus Cloacimonadota</taxon>
        <taxon>Candidatus Cloacimonadia</taxon>
        <taxon>Candidatus Cloacimonadales</taxon>
        <taxon>Candidatus Cloacimonadaceae</taxon>
        <taxon>Candidatus Syntrophosphaera</taxon>
    </lineage>
</organism>